<protein>
    <submittedName>
        <fullName evidence="1">Uncharacterized protein</fullName>
    </submittedName>
</protein>
<dbReference type="GeneID" id="54278302"/>
<dbReference type="RefSeq" id="XP_033387894.1">
    <property type="nucleotide sequence ID" value="XM_033520905.1"/>
</dbReference>
<sequence>MIAEEVVRRARTGRRPWEAHSVIVPHHAVILGPHLEDIPVVEGVAVGVASVAHQEEIEVVLTVAHIRDRGLPGEADQGRTLLDLARRHHQDVEMAEVLVVDVVVDGAEIISLAGIHRLADVDEEAPAMIHMTATVIEAVVGAGVTEDETMVADSCARVCGKQRKVQHLDRIGVGWRCSRERKKQNSIAGIWTSILIL</sequence>
<dbReference type="AlphaFoldDB" id="A0A6A5Y1V7"/>
<keyword evidence="2" id="KW-1185">Reference proteome</keyword>
<accession>A0A6A5Y1V7</accession>
<gene>
    <name evidence="1" type="ORF">BU24DRAFT_121929</name>
</gene>
<dbReference type="Proteomes" id="UP000799778">
    <property type="component" value="Unassembled WGS sequence"/>
</dbReference>
<proteinExistence type="predicted"/>
<dbReference type="EMBL" id="ML978067">
    <property type="protein sequence ID" value="KAF2019555.1"/>
    <property type="molecule type" value="Genomic_DNA"/>
</dbReference>
<organism evidence="1 2">
    <name type="scientific">Aaosphaeria arxii CBS 175.79</name>
    <dbReference type="NCBI Taxonomy" id="1450172"/>
    <lineage>
        <taxon>Eukaryota</taxon>
        <taxon>Fungi</taxon>
        <taxon>Dikarya</taxon>
        <taxon>Ascomycota</taxon>
        <taxon>Pezizomycotina</taxon>
        <taxon>Dothideomycetes</taxon>
        <taxon>Pleosporomycetidae</taxon>
        <taxon>Pleosporales</taxon>
        <taxon>Pleosporales incertae sedis</taxon>
        <taxon>Aaosphaeria</taxon>
    </lineage>
</organism>
<reference evidence="1" key="1">
    <citation type="journal article" date="2020" name="Stud. Mycol.">
        <title>101 Dothideomycetes genomes: a test case for predicting lifestyles and emergence of pathogens.</title>
        <authorList>
            <person name="Haridas S."/>
            <person name="Albert R."/>
            <person name="Binder M."/>
            <person name="Bloem J."/>
            <person name="Labutti K."/>
            <person name="Salamov A."/>
            <person name="Andreopoulos B."/>
            <person name="Baker S."/>
            <person name="Barry K."/>
            <person name="Bills G."/>
            <person name="Bluhm B."/>
            <person name="Cannon C."/>
            <person name="Castanera R."/>
            <person name="Culley D."/>
            <person name="Daum C."/>
            <person name="Ezra D."/>
            <person name="Gonzalez J."/>
            <person name="Henrissat B."/>
            <person name="Kuo A."/>
            <person name="Liang C."/>
            <person name="Lipzen A."/>
            <person name="Lutzoni F."/>
            <person name="Magnuson J."/>
            <person name="Mondo S."/>
            <person name="Nolan M."/>
            <person name="Ohm R."/>
            <person name="Pangilinan J."/>
            <person name="Park H.-J."/>
            <person name="Ramirez L."/>
            <person name="Alfaro M."/>
            <person name="Sun H."/>
            <person name="Tritt A."/>
            <person name="Yoshinaga Y."/>
            <person name="Zwiers L.-H."/>
            <person name="Turgeon B."/>
            <person name="Goodwin S."/>
            <person name="Spatafora J."/>
            <person name="Crous P."/>
            <person name="Grigoriev I."/>
        </authorList>
    </citation>
    <scope>NUCLEOTIDE SEQUENCE</scope>
    <source>
        <strain evidence="1">CBS 175.79</strain>
    </source>
</reference>
<evidence type="ECO:0000313" key="2">
    <source>
        <dbReference type="Proteomes" id="UP000799778"/>
    </source>
</evidence>
<evidence type="ECO:0000313" key="1">
    <source>
        <dbReference type="EMBL" id="KAF2019555.1"/>
    </source>
</evidence>
<name>A0A6A5Y1V7_9PLEO</name>